<dbReference type="Pfam" id="PF13696">
    <property type="entry name" value="zf-CCHC_2"/>
    <property type="match status" value="1"/>
</dbReference>
<evidence type="ECO:0000256" key="1">
    <source>
        <dbReference type="ARBA" id="ARBA00022723"/>
    </source>
</evidence>
<keyword evidence="3" id="KW-0862">Zinc</keyword>
<comment type="caution">
    <text evidence="8">The sequence shown here is derived from an EMBL/GenBank/DDBJ whole genome shotgun (WGS) entry which is preliminary data.</text>
</comment>
<proteinExistence type="predicted"/>
<comment type="caution">
    <text evidence="5">Lacks conserved residue(s) required for the propagation of feature annotation.</text>
</comment>
<dbReference type="Proteomes" id="UP000605846">
    <property type="component" value="Unassembled WGS sequence"/>
</dbReference>
<accession>A0A8H7BNJ7</accession>
<dbReference type="InterPro" id="IPR006767">
    <property type="entry name" value="Cwf19-like_C_dom-2"/>
</dbReference>
<dbReference type="GO" id="GO:0003676">
    <property type="term" value="F:nucleic acid binding"/>
    <property type="evidence" value="ECO:0007669"/>
    <property type="project" value="InterPro"/>
</dbReference>
<dbReference type="GO" id="GO:0071014">
    <property type="term" value="C:post-mRNA release spliceosomal complex"/>
    <property type="evidence" value="ECO:0007669"/>
    <property type="project" value="TreeGrafter"/>
</dbReference>
<evidence type="ECO:0000313" key="9">
    <source>
        <dbReference type="Proteomes" id="UP000605846"/>
    </source>
</evidence>
<dbReference type="CDD" id="cd07380">
    <property type="entry name" value="MPP_CWF19_N"/>
    <property type="match status" value="1"/>
</dbReference>
<dbReference type="GO" id="GO:0003824">
    <property type="term" value="F:catalytic activity"/>
    <property type="evidence" value="ECO:0007669"/>
    <property type="project" value="InterPro"/>
</dbReference>
<dbReference type="InterPro" id="IPR011146">
    <property type="entry name" value="HIT-like"/>
</dbReference>
<dbReference type="GO" id="GO:0061632">
    <property type="term" value="F:RNA lariat debranching enzyme activator activity"/>
    <property type="evidence" value="ECO:0007669"/>
    <property type="project" value="TreeGrafter"/>
</dbReference>
<gene>
    <name evidence="8" type="ORF">EC973_002616</name>
</gene>
<dbReference type="GO" id="GO:0000398">
    <property type="term" value="P:mRNA splicing, via spliceosome"/>
    <property type="evidence" value="ECO:0007669"/>
    <property type="project" value="TreeGrafter"/>
</dbReference>
<dbReference type="GO" id="GO:0008270">
    <property type="term" value="F:zinc ion binding"/>
    <property type="evidence" value="ECO:0007669"/>
    <property type="project" value="UniProtKB-KW"/>
</dbReference>
<evidence type="ECO:0000313" key="8">
    <source>
        <dbReference type="EMBL" id="KAF7722896.1"/>
    </source>
</evidence>
<dbReference type="SUPFAM" id="SSF54197">
    <property type="entry name" value="HIT-like"/>
    <property type="match status" value="1"/>
</dbReference>
<dbReference type="PROSITE" id="PS51084">
    <property type="entry name" value="HIT_2"/>
    <property type="match status" value="1"/>
</dbReference>
<evidence type="ECO:0000259" key="7">
    <source>
        <dbReference type="PROSITE" id="PS51084"/>
    </source>
</evidence>
<keyword evidence="1" id="KW-0479">Metal-binding</keyword>
<sequence length="523" mass="57859">MLCTGDFFAENTNEDDIKDLIDGKIEVPLTTYFMVGSNPLPDSVQSHIKSTDGELCSNLHFLGKQGVLTTAEGLTVAFVSGVYDETGSKPNGYQSSDMAKLKSTRFPITSPPGVDILLSHEWPQAIEVGSAITPANSLSTVAKPIAELAAALKPRYHFAASEAVFYEREPYLNMTGFGSNDDEQAAEHVSRFIGLGDVLNGEKHRWFYAFRLEPLSKVSLDSLQAKPRNVTECPFQGLLIGSGQKRPHPGDSDVGSYFWGTEHREAKRSAVSQATHSLPENYVCRICNTPGHHIKDCPQGGNRRERGTRAPPPGYVAKHLIVSIGTLVYATLARGPVVSSSDSKVPGGGHILLIPIPHYPTFRKIPMESQIEVIAEMEKYKSALRHMYASYGQDMVVFEVSRESLHGMSHAHIQVVPIPKDKADLIETVAREEAERHGMTFIDRVPDSPEVAYFKLELPNGKSLVHIIQPRERFNLQFGRLLVTKVLGQPEREDWKACAQSEDEERKDAKAFVAAFKPFDFSL</sequence>
<dbReference type="InterPro" id="IPR036875">
    <property type="entry name" value="Znf_CCHC_sf"/>
</dbReference>
<evidence type="ECO:0000256" key="2">
    <source>
        <dbReference type="ARBA" id="ARBA00022771"/>
    </source>
</evidence>
<feature type="domain" description="HIT" evidence="7">
    <location>
        <begin position="349"/>
        <end position="425"/>
    </location>
</feature>
<protein>
    <submittedName>
        <fullName evidence="8">Uncharacterized protein</fullName>
    </submittedName>
</protein>
<feature type="domain" description="CCHC-type" evidence="6">
    <location>
        <begin position="284"/>
        <end position="299"/>
    </location>
</feature>
<dbReference type="PROSITE" id="PS50158">
    <property type="entry name" value="ZF_CCHC"/>
    <property type="match status" value="1"/>
</dbReference>
<dbReference type="EMBL" id="JABAYA010000172">
    <property type="protein sequence ID" value="KAF7722896.1"/>
    <property type="molecule type" value="Genomic_DNA"/>
</dbReference>
<dbReference type="Gene3D" id="4.10.60.10">
    <property type="entry name" value="Zinc finger, CCHC-type"/>
    <property type="match status" value="1"/>
</dbReference>
<evidence type="ECO:0000256" key="3">
    <source>
        <dbReference type="ARBA" id="ARBA00022833"/>
    </source>
</evidence>
<evidence type="ECO:0000259" key="6">
    <source>
        <dbReference type="PROSITE" id="PS50158"/>
    </source>
</evidence>
<dbReference type="InterPro" id="IPR040194">
    <property type="entry name" value="Cwf19-like"/>
</dbReference>
<dbReference type="Pfam" id="PF04677">
    <property type="entry name" value="CwfJ_C_1"/>
    <property type="match status" value="1"/>
</dbReference>
<dbReference type="PANTHER" id="PTHR12072:SF4">
    <property type="entry name" value="CWF19-LIKE PROTEIN 1"/>
    <property type="match status" value="1"/>
</dbReference>
<dbReference type="InterPro" id="IPR025829">
    <property type="entry name" value="Zn_knuckle_CX2CX3GHX4C"/>
</dbReference>
<dbReference type="Pfam" id="PF04676">
    <property type="entry name" value="CwfJ_C_2"/>
    <property type="match status" value="1"/>
</dbReference>
<keyword evidence="9" id="KW-1185">Reference proteome</keyword>
<dbReference type="SUPFAM" id="SSF57756">
    <property type="entry name" value="Retrovirus zinc finger-like domains"/>
    <property type="match status" value="1"/>
</dbReference>
<organism evidence="8 9">
    <name type="scientific">Apophysomyces ossiformis</name>
    <dbReference type="NCBI Taxonomy" id="679940"/>
    <lineage>
        <taxon>Eukaryota</taxon>
        <taxon>Fungi</taxon>
        <taxon>Fungi incertae sedis</taxon>
        <taxon>Mucoromycota</taxon>
        <taxon>Mucoromycotina</taxon>
        <taxon>Mucoromycetes</taxon>
        <taxon>Mucorales</taxon>
        <taxon>Mucorineae</taxon>
        <taxon>Mucoraceae</taxon>
        <taxon>Apophysomyces</taxon>
    </lineage>
</organism>
<reference evidence="8" key="1">
    <citation type="submission" date="2020-01" db="EMBL/GenBank/DDBJ databases">
        <title>Genome Sequencing of Three Apophysomyces-Like Fungal Strains Confirms a Novel Fungal Genus in the Mucoromycota with divergent Burkholderia-like Endosymbiotic Bacteria.</title>
        <authorList>
            <person name="Stajich J.E."/>
            <person name="Macias A.M."/>
            <person name="Carter-House D."/>
            <person name="Lovett B."/>
            <person name="Kasson L.R."/>
            <person name="Berry K."/>
            <person name="Grigoriev I."/>
            <person name="Chang Y."/>
            <person name="Spatafora J."/>
            <person name="Kasson M.T."/>
        </authorList>
    </citation>
    <scope>NUCLEOTIDE SEQUENCE</scope>
    <source>
        <strain evidence="8">NRRL A-21654</strain>
    </source>
</reference>
<name>A0A8H7BNJ7_9FUNG</name>
<evidence type="ECO:0000256" key="5">
    <source>
        <dbReference type="PROSITE-ProRule" id="PRU00464"/>
    </source>
</evidence>
<dbReference type="Gene3D" id="3.30.428.10">
    <property type="entry name" value="HIT-like"/>
    <property type="match status" value="1"/>
</dbReference>
<dbReference type="InterPro" id="IPR036265">
    <property type="entry name" value="HIT-like_sf"/>
</dbReference>
<dbReference type="PANTHER" id="PTHR12072">
    <property type="entry name" value="CWF19, CELL CYCLE CONTROL PROTEIN"/>
    <property type="match status" value="1"/>
</dbReference>
<evidence type="ECO:0000256" key="4">
    <source>
        <dbReference type="PROSITE-ProRule" id="PRU00047"/>
    </source>
</evidence>
<dbReference type="InterPro" id="IPR001878">
    <property type="entry name" value="Znf_CCHC"/>
</dbReference>
<dbReference type="InterPro" id="IPR006768">
    <property type="entry name" value="Cwf19-like_C_dom-1"/>
</dbReference>
<dbReference type="OrthoDB" id="444325at2759"/>
<keyword evidence="2 4" id="KW-0863">Zinc-finger</keyword>
<dbReference type="AlphaFoldDB" id="A0A8H7BNJ7"/>